<sequence>MKRTPKNGGEKRDAVFRFRVTPAEKKIIKENADREGLSISDYIRKKADNGNSGIDRNTLIRLLAETGKQGSNLNQIAKALNIEIKTGISARVDPGFINRTLQEITRLTEEILEVIRHVRSRKNKG</sequence>
<dbReference type="HOGENOM" id="CLU_096411_0_2_10"/>
<keyword evidence="2" id="KW-1185">Reference proteome</keyword>
<dbReference type="AlphaFoldDB" id="H1Y5P7"/>
<dbReference type="STRING" id="714943.Mucpa_5755"/>
<dbReference type="InterPro" id="IPR053842">
    <property type="entry name" value="NikA-like"/>
</dbReference>
<dbReference type="Pfam" id="PF21983">
    <property type="entry name" value="NikA-like"/>
    <property type="match status" value="1"/>
</dbReference>
<evidence type="ECO:0000313" key="2">
    <source>
        <dbReference type="Proteomes" id="UP000002774"/>
    </source>
</evidence>
<proteinExistence type="predicted"/>
<evidence type="ECO:0000313" key="1">
    <source>
        <dbReference type="EMBL" id="EHQ29823.1"/>
    </source>
</evidence>
<name>H1Y5P7_9SPHI</name>
<accession>H1Y5P7</accession>
<dbReference type="Proteomes" id="UP000002774">
    <property type="component" value="Chromosome"/>
</dbReference>
<dbReference type="EMBL" id="CM001403">
    <property type="protein sequence ID" value="EHQ29823.1"/>
    <property type="molecule type" value="Genomic_DNA"/>
</dbReference>
<reference evidence="1" key="1">
    <citation type="submission" date="2011-09" db="EMBL/GenBank/DDBJ databases">
        <title>The permanent draft genome of Mucilaginibacter paludis DSM 18603.</title>
        <authorList>
            <consortium name="US DOE Joint Genome Institute (JGI-PGF)"/>
            <person name="Lucas S."/>
            <person name="Han J."/>
            <person name="Lapidus A."/>
            <person name="Bruce D."/>
            <person name="Goodwin L."/>
            <person name="Pitluck S."/>
            <person name="Peters L."/>
            <person name="Kyrpides N."/>
            <person name="Mavromatis K."/>
            <person name="Ivanova N."/>
            <person name="Mikhailova N."/>
            <person name="Held B."/>
            <person name="Detter J.C."/>
            <person name="Tapia R."/>
            <person name="Han C."/>
            <person name="Land M."/>
            <person name="Hauser L."/>
            <person name="Markowitz V."/>
            <person name="Cheng J.-F."/>
            <person name="Hugenholtz P."/>
            <person name="Woyke T."/>
            <person name="Wu D."/>
            <person name="Tindall B."/>
            <person name="Brambilla E."/>
            <person name="Klenk H.-P."/>
            <person name="Eisen J.A."/>
        </authorList>
    </citation>
    <scope>NUCLEOTIDE SEQUENCE [LARGE SCALE GENOMIC DNA]</scope>
    <source>
        <strain evidence="1">DSM 18603</strain>
    </source>
</reference>
<gene>
    <name evidence="1" type="ORF">Mucpa_5755</name>
</gene>
<organism evidence="1 2">
    <name type="scientific">Mucilaginibacter paludis DSM 18603</name>
    <dbReference type="NCBI Taxonomy" id="714943"/>
    <lineage>
        <taxon>Bacteria</taxon>
        <taxon>Pseudomonadati</taxon>
        <taxon>Bacteroidota</taxon>
        <taxon>Sphingobacteriia</taxon>
        <taxon>Sphingobacteriales</taxon>
        <taxon>Sphingobacteriaceae</taxon>
        <taxon>Mucilaginibacter</taxon>
    </lineage>
</organism>
<protein>
    <submittedName>
        <fullName evidence="1">Mobilization protein</fullName>
    </submittedName>
</protein>